<gene>
    <name evidence="1" type="ORF">RSO01_86920</name>
</gene>
<dbReference type="Proteomes" id="UP000321058">
    <property type="component" value="Unassembled WGS sequence"/>
</dbReference>
<keyword evidence="2" id="KW-1185">Reference proteome</keyword>
<dbReference type="AlphaFoldDB" id="A0A512NRE2"/>
<reference evidence="1 2" key="1">
    <citation type="submission" date="2019-07" db="EMBL/GenBank/DDBJ databases">
        <title>Whole genome shotgun sequence of Reyranella soli NBRC 108950.</title>
        <authorList>
            <person name="Hosoyama A."/>
            <person name="Uohara A."/>
            <person name="Ohji S."/>
            <person name="Ichikawa N."/>
        </authorList>
    </citation>
    <scope>NUCLEOTIDE SEQUENCE [LARGE SCALE GENOMIC DNA]</scope>
    <source>
        <strain evidence="1 2">NBRC 108950</strain>
    </source>
</reference>
<sequence>MPNRCSPDAPMNAYDVRALSYLWWHLPQYIEEDYGQLLVRIGLAKVNTRGTLEITEEGMRRFMVERYRPAPSTTFEDRTA</sequence>
<comment type="caution">
    <text evidence="1">The sequence shown here is derived from an EMBL/GenBank/DDBJ whole genome shotgun (WGS) entry which is preliminary data.</text>
</comment>
<evidence type="ECO:0000313" key="1">
    <source>
        <dbReference type="EMBL" id="GEP61526.1"/>
    </source>
</evidence>
<accession>A0A512NRE2</accession>
<organism evidence="1 2">
    <name type="scientific">Reyranella soli</name>
    <dbReference type="NCBI Taxonomy" id="1230389"/>
    <lineage>
        <taxon>Bacteria</taxon>
        <taxon>Pseudomonadati</taxon>
        <taxon>Pseudomonadota</taxon>
        <taxon>Alphaproteobacteria</taxon>
        <taxon>Hyphomicrobiales</taxon>
        <taxon>Reyranellaceae</taxon>
        <taxon>Reyranella</taxon>
    </lineage>
</organism>
<protein>
    <submittedName>
        <fullName evidence="1">Uncharacterized protein</fullName>
    </submittedName>
</protein>
<evidence type="ECO:0000313" key="2">
    <source>
        <dbReference type="Proteomes" id="UP000321058"/>
    </source>
</evidence>
<name>A0A512NRE2_9HYPH</name>
<proteinExistence type="predicted"/>
<dbReference type="EMBL" id="BKAJ01000231">
    <property type="protein sequence ID" value="GEP61526.1"/>
    <property type="molecule type" value="Genomic_DNA"/>
</dbReference>